<gene>
    <name evidence="1" type="ORF">NQF78_01175</name>
</gene>
<dbReference type="SUPFAM" id="SSF51695">
    <property type="entry name" value="PLC-like phosphodiesterases"/>
    <property type="match status" value="1"/>
</dbReference>
<evidence type="ECO:0000313" key="2">
    <source>
        <dbReference type="Proteomes" id="UP001207830"/>
    </source>
</evidence>
<keyword evidence="2" id="KW-1185">Reference proteome</keyword>
<dbReference type="PANTHER" id="PTHR13593:SF113">
    <property type="entry name" value="SI:DKEY-266F7.9"/>
    <property type="match status" value="1"/>
</dbReference>
<dbReference type="InterPro" id="IPR051057">
    <property type="entry name" value="PI-PLC_domain"/>
</dbReference>
<organism evidence="1 2">
    <name type="scientific">Pseudomonas monsensis</name>
    <dbReference type="NCBI Taxonomy" id="2745509"/>
    <lineage>
        <taxon>Bacteria</taxon>
        <taxon>Pseudomonadati</taxon>
        <taxon>Pseudomonadota</taxon>
        <taxon>Gammaproteobacteria</taxon>
        <taxon>Pseudomonadales</taxon>
        <taxon>Pseudomonadaceae</taxon>
        <taxon>Pseudomonas</taxon>
    </lineage>
</organism>
<proteinExistence type="predicted"/>
<sequence>MNNQVFNFSPNNWMAATPQIDSLSLLELTLPGTHNAGSDWQASYPFFGPPRHWLACQHDSFYAQLHNGARALDIRLSWDPKGVGIGKFRAQHNGFLNSRTLGDLLTDTRNFLDRNPDEFILIDFHQLEGEGFNLVYFHDMVIHLLGDRIIPAHNQHLSLGQLKRISTQQRVLVAAPLPREVNRSVFLEQVMHKWSGNGITHSDELQHYISEVMKSPPGTWRPWSLSATSYSALGGPVDIHRELDRWFDPQTSDWAINCNIINVDFIEESRIVAYCRAVNLKKALGRPASYMSLMAG</sequence>
<dbReference type="InterPro" id="IPR017946">
    <property type="entry name" value="PLC-like_Pdiesterase_TIM-brl"/>
</dbReference>
<dbReference type="PANTHER" id="PTHR13593">
    <property type="match status" value="1"/>
</dbReference>
<dbReference type="PROSITE" id="PS50007">
    <property type="entry name" value="PIPLC_X_DOMAIN"/>
    <property type="match status" value="1"/>
</dbReference>
<evidence type="ECO:0000313" key="1">
    <source>
        <dbReference type="EMBL" id="MCY0106906.1"/>
    </source>
</evidence>
<dbReference type="EMBL" id="JANIGP010000001">
    <property type="protein sequence ID" value="MCY0106906.1"/>
    <property type="molecule type" value="Genomic_DNA"/>
</dbReference>
<dbReference type="Gene3D" id="3.20.20.190">
    <property type="entry name" value="Phosphatidylinositol (PI) phosphodiesterase"/>
    <property type="match status" value="1"/>
</dbReference>
<dbReference type="CDD" id="cd08557">
    <property type="entry name" value="PI-PLCc_bacteria_like"/>
    <property type="match status" value="1"/>
</dbReference>
<dbReference type="Proteomes" id="UP001207830">
    <property type="component" value="Unassembled WGS sequence"/>
</dbReference>
<name>A0ABT3YN89_9PSED</name>
<protein>
    <submittedName>
        <fullName evidence="1">Phospholipase</fullName>
    </submittedName>
</protein>
<accession>A0ABT3YN89</accession>
<reference evidence="1 2" key="1">
    <citation type="submission" date="2022-07" db="EMBL/GenBank/DDBJ databases">
        <title>Characterization of plant growth promoting rhizobacteria (PGPR) for use as bioinoculants in agriculture.</title>
        <authorList>
            <person name="Hassen A.I."/>
            <person name="Pierneef R."/>
        </authorList>
    </citation>
    <scope>NUCLEOTIDE SEQUENCE [LARGE SCALE GENOMIC DNA]</scope>
    <source>
        <strain evidence="1 2">SARCC-3054</strain>
    </source>
</reference>
<comment type="caution">
    <text evidence="1">The sequence shown here is derived from an EMBL/GenBank/DDBJ whole genome shotgun (WGS) entry which is preliminary data.</text>
</comment>